<protein>
    <submittedName>
        <fullName evidence="7">Uncharacterized protein LOC116286587</fullName>
    </submittedName>
</protein>
<keyword evidence="4" id="KW-0808">Transferase</keyword>
<dbReference type="PANTHER" id="PTHR11986">
    <property type="entry name" value="AMINOTRANSFERASE CLASS III"/>
    <property type="match status" value="1"/>
</dbReference>
<dbReference type="Gene3D" id="3.90.1150.10">
    <property type="entry name" value="Aspartate Aminotransferase, domain 1"/>
    <property type="match status" value="1"/>
</dbReference>
<dbReference type="Gene3D" id="3.40.640.10">
    <property type="entry name" value="Type I PLP-dependent aspartate aminotransferase-like (Major domain)"/>
    <property type="match status" value="1"/>
</dbReference>
<dbReference type="KEGG" id="aten:116286587"/>
<dbReference type="InterPro" id="IPR015421">
    <property type="entry name" value="PyrdxlP-dep_Trfase_major"/>
</dbReference>
<comment type="similarity">
    <text evidence="2">Belongs to the class-III pyridoxal-phosphate-dependent aminotransferase family.</text>
</comment>
<dbReference type="PANTHER" id="PTHR11986:SF79">
    <property type="entry name" value="ACETYLORNITHINE AMINOTRANSFERASE, MITOCHONDRIAL"/>
    <property type="match status" value="1"/>
</dbReference>
<keyword evidence="5" id="KW-0663">Pyridoxal phosphate</keyword>
<accession>A0A6P8GXK8</accession>
<evidence type="ECO:0000256" key="5">
    <source>
        <dbReference type="ARBA" id="ARBA00022898"/>
    </source>
</evidence>
<sequence>MYTAKNAVVESPYHFLTTNLIPGTERRLVHGKGAVVTDDRGKPYIDLSSSTLNMSFGHQDPHITGAVKEQMDKVWFVASAFNNPAFIELSRLLVEVAPEGISSVNVRSCNGSDAVENAIKIARSHTRRKKLLCARHAWHGESISTLGLSSMHAYYRVGYLPDVFHAEEESLESLIELIKMHPDAAAVVLDPLGVASGMYDPTTLKQNLYDIRELCSKSGIVMVFDEIQTFGGYMGDSLFASGRYGVTPDIICIGKALGAGIPISAILCQGFLRGVLLAKEGELTYGGQPLGCVAAAAVINAFKAKRKHVSTNLAHFEEAARKLRSDFQNSDLRIRQNGFFLTVTRKDGKFAGNWMKVVSKKCLEQGLLVRKNQGKSILIKPPVIIPSDVIDECFDKFAAILKEVEIEFQKPSILYSELTENGEKPSLTTRIRNTPPDNKCKYIEALLAEVNHSLSVRKADAGEQEVNVKLLRRAGIPAAEVYKSTDGSLEYIYQPGVPMDKFMASNPNDLPVINGLVLLHQRYVEMAHDAGLSVPDRCPGNAIVSGVSIAALMDFDLVYKTSDDDQDLLFAFEEVFSTFQCVAWIKDASLQQDLSNRLCFAVMDRYGALVPHIWSGMTKYYSSPSRQESLTRHDCMRAIEAMSRSFSNLQCGIKNGR</sequence>
<evidence type="ECO:0000256" key="2">
    <source>
        <dbReference type="ARBA" id="ARBA00008954"/>
    </source>
</evidence>
<keyword evidence="3" id="KW-0032">Aminotransferase</keyword>
<dbReference type="GO" id="GO:0030170">
    <property type="term" value="F:pyridoxal phosphate binding"/>
    <property type="evidence" value="ECO:0007669"/>
    <property type="project" value="InterPro"/>
</dbReference>
<dbReference type="InParanoid" id="A0A6P8GXK8"/>
<dbReference type="InterPro" id="IPR050103">
    <property type="entry name" value="Class-III_PLP-dep_AT"/>
</dbReference>
<evidence type="ECO:0000313" key="6">
    <source>
        <dbReference type="Proteomes" id="UP000515163"/>
    </source>
</evidence>
<dbReference type="InterPro" id="IPR015424">
    <property type="entry name" value="PyrdxlP-dep_Trfase"/>
</dbReference>
<dbReference type="SUPFAM" id="SSF53383">
    <property type="entry name" value="PLP-dependent transferases"/>
    <property type="match status" value="1"/>
</dbReference>
<dbReference type="Pfam" id="PF00202">
    <property type="entry name" value="Aminotran_3"/>
    <property type="match status" value="1"/>
</dbReference>
<evidence type="ECO:0000256" key="3">
    <source>
        <dbReference type="ARBA" id="ARBA00022576"/>
    </source>
</evidence>
<keyword evidence="6" id="KW-1185">Reference proteome</keyword>
<dbReference type="InterPro" id="IPR005814">
    <property type="entry name" value="Aminotrans_3"/>
</dbReference>
<dbReference type="AlphaFoldDB" id="A0A6P8GXK8"/>
<dbReference type="GO" id="GO:0008483">
    <property type="term" value="F:transaminase activity"/>
    <property type="evidence" value="ECO:0007669"/>
    <property type="project" value="UniProtKB-KW"/>
</dbReference>
<name>A0A6P8GXK8_ACTTE</name>
<dbReference type="OrthoDB" id="10261433at2759"/>
<dbReference type="RefSeq" id="XP_031549004.1">
    <property type="nucleotide sequence ID" value="XM_031693144.1"/>
</dbReference>
<proteinExistence type="inferred from homology"/>
<dbReference type="GeneID" id="116286587"/>
<evidence type="ECO:0000256" key="1">
    <source>
        <dbReference type="ARBA" id="ARBA00001933"/>
    </source>
</evidence>
<evidence type="ECO:0000313" key="7">
    <source>
        <dbReference type="RefSeq" id="XP_031549004.1"/>
    </source>
</evidence>
<comment type="cofactor">
    <cofactor evidence="1">
        <name>pyridoxal 5'-phosphate</name>
        <dbReference type="ChEBI" id="CHEBI:597326"/>
    </cofactor>
</comment>
<dbReference type="GO" id="GO:0042802">
    <property type="term" value="F:identical protein binding"/>
    <property type="evidence" value="ECO:0007669"/>
    <property type="project" value="TreeGrafter"/>
</dbReference>
<dbReference type="InterPro" id="IPR015422">
    <property type="entry name" value="PyrdxlP-dep_Trfase_small"/>
</dbReference>
<gene>
    <name evidence="7" type="primary">LOC116286587</name>
</gene>
<organism evidence="6 7">
    <name type="scientific">Actinia tenebrosa</name>
    <name type="common">Australian red waratah sea anemone</name>
    <dbReference type="NCBI Taxonomy" id="6105"/>
    <lineage>
        <taxon>Eukaryota</taxon>
        <taxon>Metazoa</taxon>
        <taxon>Cnidaria</taxon>
        <taxon>Anthozoa</taxon>
        <taxon>Hexacorallia</taxon>
        <taxon>Actiniaria</taxon>
        <taxon>Actiniidae</taxon>
        <taxon>Actinia</taxon>
    </lineage>
</organism>
<dbReference type="Proteomes" id="UP000515163">
    <property type="component" value="Unplaced"/>
</dbReference>
<reference evidence="7" key="1">
    <citation type="submission" date="2025-08" db="UniProtKB">
        <authorList>
            <consortium name="RefSeq"/>
        </authorList>
    </citation>
    <scope>IDENTIFICATION</scope>
    <source>
        <tissue evidence="7">Tentacle</tissue>
    </source>
</reference>
<evidence type="ECO:0000256" key="4">
    <source>
        <dbReference type="ARBA" id="ARBA00022679"/>
    </source>
</evidence>